<dbReference type="InterPro" id="IPR017938">
    <property type="entry name" value="Riboflavin_synthase-like_b-brl"/>
</dbReference>
<name>A0A840BRI1_9RHOO</name>
<dbReference type="PROSITE" id="PS51085">
    <property type="entry name" value="2FE2S_FER_2"/>
    <property type="match status" value="1"/>
</dbReference>
<sequence length="340" mass="37175">MSYQVKLQPSGLDFSANPDTSVLQSALDAGLMLPYGCRDGACGSCKGRVLEGTVDHGKSPESTLPVAERETGFALFCCARPTSDLLLEVRDVRRITDIPIKKLPCRVQSIVRAADDVIVLTLKLPANDSFRFLAGQYIDFLLAGGKRRSFSIANAPEHEGEMELHIRLVEGGSFTTHVFNTMKERDILRFEGPLGSFYLRESPKPIVMVAGGTGFAPMKGLIEHMIATGNHRPVTLYWGSRDRAGLYHYELARSWESRLPGFKFVPVISDNLPDGWDGRVGLVHQTAMADFPDMSGVQVYACGAPPMIDAARADFTGRCGLPADEFYADAFSFSSDSTPT</sequence>
<dbReference type="InterPro" id="IPR008333">
    <property type="entry name" value="Cbr1-like_FAD-bd_dom"/>
</dbReference>
<dbReference type="CDD" id="cd06189">
    <property type="entry name" value="flavin_oxioreductase"/>
    <property type="match status" value="1"/>
</dbReference>
<dbReference type="PROSITE" id="PS00197">
    <property type="entry name" value="2FE2S_FER_1"/>
    <property type="match status" value="1"/>
</dbReference>
<dbReference type="SUPFAM" id="SSF52343">
    <property type="entry name" value="Ferredoxin reductase-like, C-terminal NADP-linked domain"/>
    <property type="match status" value="1"/>
</dbReference>
<evidence type="ECO:0000259" key="5">
    <source>
        <dbReference type="PROSITE" id="PS51384"/>
    </source>
</evidence>
<feature type="domain" description="2Fe-2S ferredoxin-type" evidence="4">
    <location>
        <begin position="3"/>
        <end position="93"/>
    </location>
</feature>
<dbReference type="RefSeq" id="WP_183635959.1">
    <property type="nucleotide sequence ID" value="NZ_BAABLE010000005.1"/>
</dbReference>
<dbReference type="Proteomes" id="UP000561045">
    <property type="component" value="Unassembled WGS sequence"/>
</dbReference>
<dbReference type="GO" id="GO:0051537">
    <property type="term" value="F:2 iron, 2 sulfur cluster binding"/>
    <property type="evidence" value="ECO:0007669"/>
    <property type="project" value="UniProtKB-KW"/>
</dbReference>
<keyword evidence="2" id="KW-0408">Iron</keyword>
<dbReference type="EMBL" id="JACIET010000002">
    <property type="protein sequence ID" value="MBB4014059.1"/>
    <property type="molecule type" value="Genomic_DNA"/>
</dbReference>
<evidence type="ECO:0000313" key="6">
    <source>
        <dbReference type="EMBL" id="MBB4014059.1"/>
    </source>
</evidence>
<dbReference type="GO" id="GO:0047099">
    <property type="term" value="F:CDP-4-dehydro-6-deoxyglucose reductase activity"/>
    <property type="evidence" value="ECO:0007669"/>
    <property type="project" value="UniProtKB-EC"/>
</dbReference>
<evidence type="ECO:0000256" key="1">
    <source>
        <dbReference type="ARBA" id="ARBA00001974"/>
    </source>
</evidence>
<dbReference type="InterPro" id="IPR036010">
    <property type="entry name" value="2Fe-2S_ferredoxin-like_sf"/>
</dbReference>
<reference evidence="6 7" key="1">
    <citation type="submission" date="2020-08" db="EMBL/GenBank/DDBJ databases">
        <title>Genomic Encyclopedia of Type Strains, Phase IV (KMG-IV): sequencing the most valuable type-strain genomes for metagenomic binning, comparative biology and taxonomic classification.</title>
        <authorList>
            <person name="Goeker M."/>
        </authorList>
    </citation>
    <scope>NUCLEOTIDE SEQUENCE [LARGE SCALE GENOMIC DNA]</scope>
    <source>
        <strain evidence="6 7">DSM 106739</strain>
    </source>
</reference>
<protein>
    <submittedName>
        <fullName evidence="6">CDP-4-dehydro-6-deoxyglucose reductase</fullName>
        <ecNumber evidence="6">1.17.1.1</ecNumber>
    </submittedName>
</protein>
<dbReference type="InterPro" id="IPR050415">
    <property type="entry name" value="MRET"/>
</dbReference>
<dbReference type="PROSITE" id="PS51384">
    <property type="entry name" value="FAD_FR"/>
    <property type="match status" value="1"/>
</dbReference>
<evidence type="ECO:0000313" key="7">
    <source>
        <dbReference type="Proteomes" id="UP000561045"/>
    </source>
</evidence>
<dbReference type="SUPFAM" id="SSF54292">
    <property type="entry name" value="2Fe-2S ferredoxin-like"/>
    <property type="match status" value="1"/>
</dbReference>
<evidence type="ECO:0000256" key="3">
    <source>
        <dbReference type="ARBA" id="ARBA00034078"/>
    </source>
</evidence>
<dbReference type="Pfam" id="PF00175">
    <property type="entry name" value="NAD_binding_1"/>
    <property type="match status" value="1"/>
</dbReference>
<dbReference type="InterPro" id="IPR001041">
    <property type="entry name" value="2Fe-2S_ferredoxin-type"/>
</dbReference>
<dbReference type="Gene3D" id="3.40.50.80">
    <property type="entry name" value="Nucleotide-binding domain of ferredoxin-NADP reductase (FNR) module"/>
    <property type="match status" value="1"/>
</dbReference>
<keyword evidence="2" id="KW-0411">Iron-sulfur</keyword>
<dbReference type="EC" id="1.17.1.1" evidence="6"/>
<comment type="caution">
    <text evidence="6">The sequence shown here is derived from an EMBL/GenBank/DDBJ whole genome shotgun (WGS) entry which is preliminary data.</text>
</comment>
<dbReference type="AlphaFoldDB" id="A0A840BRI1"/>
<accession>A0A840BRI1</accession>
<keyword evidence="2" id="KW-0479">Metal-binding</keyword>
<keyword evidence="2" id="KW-0001">2Fe-2S</keyword>
<dbReference type="InterPro" id="IPR012675">
    <property type="entry name" value="Beta-grasp_dom_sf"/>
</dbReference>
<feature type="domain" description="FAD-binding FR-type" evidence="5">
    <location>
        <begin position="100"/>
        <end position="200"/>
    </location>
</feature>
<dbReference type="Pfam" id="PF00970">
    <property type="entry name" value="FAD_binding_6"/>
    <property type="match status" value="1"/>
</dbReference>
<keyword evidence="6" id="KW-0560">Oxidoreductase</keyword>
<dbReference type="Gene3D" id="3.10.20.30">
    <property type="match status" value="1"/>
</dbReference>
<dbReference type="PRINTS" id="PR00371">
    <property type="entry name" value="FPNCR"/>
</dbReference>
<dbReference type="PANTHER" id="PTHR47354:SF5">
    <property type="entry name" value="PROTEIN RFBI"/>
    <property type="match status" value="1"/>
</dbReference>
<organism evidence="6 7">
    <name type="scientific">Niveibacterium umoris</name>
    <dbReference type="NCBI Taxonomy" id="1193620"/>
    <lineage>
        <taxon>Bacteria</taxon>
        <taxon>Pseudomonadati</taxon>
        <taxon>Pseudomonadota</taxon>
        <taxon>Betaproteobacteria</taxon>
        <taxon>Rhodocyclales</taxon>
        <taxon>Rhodocyclaceae</taxon>
        <taxon>Niveibacterium</taxon>
    </lineage>
</organism>
<dbReference type="InterPro" id="IPR001709">
    <property type="entry name" value="Flavoprot_Pyr_Nucl_cyt_Rdtase"/>
</dbReference>
<dbReference type="InterPro" id="IPR006058">
    <property type="entry name" value="2Fe2S_fd_BS"/>
</dbReference>
<proteinExistence type="predicted"/>
<keyword evidence="7" id="KW-1185">Reference proteome</keyword>
<gene>
    <name evidence="6" type="ORF">GGR36_003405</name>
</gene>
<dbReference type="SUPFAM" id="SSF63380">
    <property type="entry name" value="Riboflavin synthase domain-like"/>
    <property type="match status" value="1"/>
</dbReference>
<dbReference type="Pfam" id="PF00111">
    <property type="entry name" value="Fer2"/>
    <property type="match status" value="1"/>
</dbReference>
<dbReference type="InterPro" id="IPR039261">
    <property type="entry name" value="FNR_nucleotide-bd"/>
</dbReference>
<dbReference type="PRINTS" id="PR00410">
    <property type="entry name" value="PHEHYDRXLASE"/>
</dbReference>
<comment type="cofactor">
    <cofactor evidence="3">
        <name>[2Fe-2S] cluster</name>
        <dbReference type="ChEBI" id="CHEBI:190135"/>
    </cofactor>
</comment>
<dbReference type="InterPro" id="IPR017927">
    <property type="entry name" value="FAD-bd_FR_type"/>
</dbReference>
<comment type="cofactor">
    <cofactor evidence="1">
        <name>FAD</name>
        <dbReference type="ChEBI" id="CHEBI:57692"/>
    </cofactor>
</comment>
<evidence type="ECO:0000256" key="2">
    <source>
        <dbReference type="ARBA" id="ARBA00022714"/>
    </source>
</evidence>
<dbReference type="Gene3D" id="2.40.30.10">
    <property type="entry name" value="Translation factors"/>
    <property type="match status" value="1"/>
</dbReference>
<evidence type="ECO:0000259" key="4">
    <source>
        <dbReference type="PROSITE" id="PS51085"/>
    </source>
</evidence>
<dbReference type="PANTHER" id="PTHR47354">
    <property type="entry name" value="NADH OXIDOREDUCTASE HCR"/>
    <property type="match status" value="1"/>
</dbReference>
<dbReference type="CDD" id="cd00207">
    <property type="entry name" value="fer2"/>
    <property type="match status" value="1"/>
</dbReference>
<dbReference type="InterPro" id="IPR001433">
    <property type="entry name" value="OxRdtase_FAD/NAD-bd"/>
</dbReference>